<dbReference type="InterPro" id="IPR050153">
    <property type="entry name" value="Metal_Ion_Import_ABC"/>
</dbReference>
<feature type="domain" description="ABC transporter" evidence="5">
    <location>
        <begin position="3"/>
        <end position="236"/>
    </location>
</feature>
<dbReference type="PANTHER" id="PTHR42734">
    <property type="entry name" value="METAL TRANSPORT SYSTEM ATP-BINDING PROTEIN TM_0124-RELATED"/>
    <property type="match status" value="1"/>
</dbReference>
<dbReference type="SMART" id="SM00382">
    <property type="entry name" value="AAA"/>
    <property type="match status" value="1"/>
</dbReference>
<gene>
    <name evidence="6" type="ORF">HNQ81_002755</name>
</gene>
<dbReference type="InterPro" id="IPR003593">
    <property type="entry name" value="AAA+_ATPase"/>
</dbReference>
<evidence type="ECO:0000256" key="4">
    <source>
        <dbReference type="ARBA" id="ARBA00022840"/>
    </source>
</evidence>
<evidence type="ECO:0000256" key="3">
    <source>
        <dbReference type="ARBA" id="ARBA00022741"/>
    </source>
</evidence>
<protein>
    <submittedName>
        <fullName evidence="6">Iron complex transport system ATP-binding protein</fullName>
    </submittedName>
</protein>
<proteinExistence type="inferred from homology"/>
<keyword evidence="7" id="KW-1185">Reference proteome</keyword>
<dbReference type="Gene3D" id="3.40.50.300">
    <property type="entry name" value="P-loop containing nucleotide triphosphate hydrolases"/>
    <property type="match status" value="1"/>
</dbReference>
<accession>A0A840V2E6</accession>
<evidence type="ECO:0000256" key="1">
    <source>
        <dbReference type="ARBA" id="ARBA00005417"/>
    </source>
</evidence>
<dbReference type="PROSITE" id="PS50893">
    <property type="entry name" value="ABC_TRANSPORTER_2"/>
    <property type="match status" value="1"/>
</dbReference>
<keyword evidence="2" id="KW-0813">Transport</keyword>
<evidence type="ECO:0000313" key="7">
    <source>
        <dbReference type="Proteomes" id="UP000539642"/>
    </source>
</evidence>
<dbReference type="Proteomes" id="UP000539642">
    <property type="component" value="Unassembled WGS sequence"/>
</dbReference>
<dbReference type="InterPro" id="IPR003439">
    <property type="entry name" value="ABC_transporter-like_ATP-bd"/>
</dbReference>
<evidence type="ECO:0000313" key="6">
    <source>
        <dbReference type="EMBL" id="MBB5349008.1"/>
    </source>
</evidence>
<keyword evidence="4 6" id="KW-0067">ATP-binding</keyword>
<dbReference type="FunFam" id="3.40.50.300:FF:000134">
    <property type="entry name" value="Iron-enterobactin ABC transporter ATP-binding protein"/>
    <property type="match status" value="1"/>
</dbReference>
<dbReference type="AlphaFoldDB" id="A0A840V2E6"/>
<dbReference type="EMBL" id="JACHEO010000018">
    <property type="protein sequence ID" value="MBB5349008.1"/>
    <property type="molecule type" value="Genomic_DNA"/>
</dbReference>
<dbReference type="GO" id="GO:0005524">
    <property type="term" value="F:ATP binding"/>
    <property type="evidence" value="ECO:0007669"/>
    <property type="project" value="UniProtKB-KW"/>
</dbReference>
<comment type="similarity">
    <text evidence="1">Belongs to the ABC transporter superfamily.</text>
</comment>
<organism evidence="6 7">
    <name type="scientific">Desulfoprunum benzoelyticum</name>
    <dbReference type="NCBI Taxonomy" id="1506996"/>
    <lineage>
        <taxon>Bacteria</taxon>
        <taxon>Pseudomonadati</taxon>
        <taxon>Thermodesulfobacteriota</taxon>
        <taxon>Desulfobulbia</taxon>
        <taxon>Desulfobulbales</taxon>
        <taxon>Desulfobulbaceae</taxon>
        <taxon>Desulfoprunum</taxon>
    </lineage>
</organism>
<dbReference type="Pfam" id="PF00005">
    <property type="entry name" value="ABC_tran"/>
    <property type="match status" value="1"/>
</dbReference>
<keyword evidence="3" id="KW-0547">Nucleotide-binding</keyword>
<evidence type="ECO:0000259" key="5">
    <source>
        <dbReference type="PROSITE" id="PS50893"/>
    </source>
</evidence>
<evidence type="ECO:0000256" key="2">
    <source>
        <dbReference type="ARBA" id="ARBA00022448"/>
    </source>
</evidence>
<sequence>MILDTQQLRFAYNGTDILKNIDFQVAPGELLAILGPNGVGKTTLLKCINTIHRPHDGAILVEGTDVLRMRPNDIATRVGYVAQRSEPARLTVFDAVLMGRKPHIRWRTAARDLQIVDAALRHLHLEGKTLRRIDQLSGGELQKVCIARALVQEPRLLLLDEPTSALDLKNQIEIMRLIRRVVDEHGIGAVMTMHDLNKAMRYADTILMLKDGEIHSYVPTSRVTAAMIETVYGLAVEIHHINGYPLVIPRDEAVH</sequence>
<dbReference type="CDD" id="cd03214">
    <property type="entry name" value="ABC_Iron-Siderophores_B12_Hemin"/>
    <property type="match status" value="1"/>
</dbReference>
<dbReference type="InterPro" id="IPR027417">
    <property type="entry name" value="P-loop_NTPase"/>
</dbReference>
<dbReference type="InterPro" id="IPR017871">
    <property type="entry name" value="ABC_transporter-like_CS"/>
</dbReference>
<reference evidence="6 7" key="1">
    <citation type="submission" date="2020-08" db="EMBL/GenBank/DDBJ databases">
        <title>Genomic Encyclopedia of Type Strains, Phase IV (KMG-IV): sequencing the most valuable type-strain genomes for metagenomic binning, comparative biology and taxonomic classification.</title>
        <authorList>
            <person name="Goeker M."/>
        </authorList>
    </citation>
    <scope>NUCLEOTIDE SEQUENCE [LARGE SCALE GENOMIC DNA]</scope>
    <source>
        <strain evidence="6 7">DSM 28570</strain>
    </source>
</reference>
<name>A0A840V2E6_9BACT</name>
<dbReference type="SUPFAM" id="SSF52540">
    <property type="entry name" value="P-loop containing nucleoside triphosphate hydrolases"/>
    <property type="match status" value="1"/>
</dbReference>
<dbReference type="GO" id="GO:0016887">
    <property type="term" value="F:ATP hydrolysis activity"/>
    <property type="evidence" value="ECO:0007669"/>
    <property type="project" value="InterPro"/>
</dbReference>
<comment type="caution">
    <text evidence="6">The sequence shown here is derived from an EMBL/GenBank/DDBJ whole genome shotgun (WGS) entry which is preliminary data.</text>
</comment>
<dbReference type="RefSeq" id="WP_183351824.1">
    <property type="nucleotide sequence ID" value="NZ_JACHEO010000018.1"/>
</dbReference>
<dbReference type="PANTHER" id="PTHR42734:SF6">
    <property type="entry name" value="MOLYBDATE IMPORT ATP-BINDING PROTEIN MOLC"/>
    <property type="match status" value="1"/>
</dbReference>
<dbReference type="PROSITE" id="PS00211">
    <property type="entry name" value="ABC_TRANSPORTER_1"/>
    <property type="match status" value="1"/>
</dbReference>